<sequence>MLKLGAHQSISGGYSEALKRINNIGGNCLQIFSSSPRGWNFAKITEQQIADFVAFKDEYKIDPVYFHASYLINLADDGRIGHMSKLSLIAELNLAPKLGIKGSIIHLGSFKEKNKLPIDEYLTHDRGQDNKYKVLIKNIKEILDKTPIDALFIIENAGNRKIGQTLEEISHIVKDINDKRVRLCFDTCHLFSNGYRFNNDKGLDLFLDKLEKLDLLDKLEVWHINDSRDEFNSGHDRHDNIGQGKIDIDEFKTLLNHPKTKDYPYIIETPGFDGNGPDKKNLDILKSFIGI</sequence>
<dbReference type="InterPro" id="IPR013022">
    <property type="entry name" value="Xyl_isomerase-like_TIM-brl"/>
</dbReference>
<dbReference type="PROSITE" id="PS51432">
    <property type="entry name" value="AP_NUCLEASE_F2_4"/>
    <property type="match status" value="1"/>
</dbReference>
<comment type="caution">
    <text evidence="9">The sequence shown here is derived from an EMBL/GenBank/DDBJ whole genome shotgun (WGS) entry which is preliminary data.</text>
</comment>
<dbReference type="GO" id="GO:0003906">
    <property type="term" value="F:DNA-(apurinic or apyrimidinic site) endonuclease activity"/>
    <property type="evidence" value="ECO:0007669"/>
    <property type="project" value="TreeGrafter"/>
</dbReference>
<dbReference type="GO" id="GO:0008270">
    <property type="term" value="F:zinc ion binding"/>
    <property type="evidence" value="ECO:0007669"/>
    <property type="project" value="InterPro"/>
</dbReference>
<proteinExistence type="inferred from homology"/>
<dbReference type="PANTHER" id="PTHR21445:SF0">
    <property type="entry name" value="APURINIC-APYRIMIDINIC ENDONUCLEASE"/>
    <property type="match status" value="1"/>
</dbReference>
<keyword evidence="9" id="KW-0540">Nuclease</keyword>
<dbReference type="SUPFAM" id="SSF51658">
    <property type="entry name" value="Xylose isomerase-like"/>
    <property type="match status" value="1"/>
</dbReference>
<evidence type="ECO:0000256" key="3">
    <source>
        <dbReference type="ARBA" id="ARBA00022723"/>
    </source>
</evidence>
<evidence type="ECO:0000256" key="5">
    <source>
        <dbReference type="ARBA" id="ARBA00022801"/>
    </source>
</evidence>
<dbReference type="PANTHER" id="PTHR21445">
    <property type="entry name" value="ENDONUCLEASE IV ENDODEOXYRIBONUCLEASE IV"/>
    <property type="match status" value="1"/>
</dbReference>
<dbReference type="STRING" id="1618477.UR54_C0019G0007"/>
<dbReference type="EMBL" id="LBPP01000019">
    <property type="protein sequence ID" value="KKP60092.1"/>
    <property type="molecule type" value="Genomic_DNA"/>
</dbReference>
<organism evidence="9 10">
    <name type="scientific">Candidatus Roizmanbacteria bacterium GW2011_GWA2_34_18</name>
    <dbReference type="NCBI Taxonomy" id="1618477"/>
    <lineage>
        <taxon>Bacteria</taxon>
        <taxon>Candidatus Roizmaniibacteriota</taxon>
    </lineage>
</organism>
<reference evidence="9 10" key="1">
    <citation type="journal article" date="2015" name="Nature">
        <title>rRNA introns, odd ribosomes, and small enigmatic genomes across a large radiation of phyla.</title>
        <authorList>
            <person name="Brown C.T."/>
            <person name="Hug L.A."/>
            <person name="Thomas B.C."/>
            <person name="Sharon I."/>
            <person name="Castelle C.J."/>
            <person name="Singh A."/>
            <person name="Wilkins M.J."/>
            <person name="Williams K.H."/>
            <person name="Banfield J.F."/>
        </authorList>
    </citation>
    <scope>NUCLEOTIDE SEQUENCE [LARGE SCALE GENOMIC DNA]</scope>
</reference>
<dbReference type="PROSITE" id="PS00731">
    <property type="entry name" value="AP_NUCLEASE_F2_3"/>
    <property type="match status" value="1"/>
</dbReference>
<dbReference type="InterPro" id="IPR001719">
    <property type="entry name" value="AP_endonuc_2"/>
</dbReference>
<evidence type="ECO:0000259" key="8">
    <source>
        <dbReference type="Pfam" id="PF01261"/>
    </source>
</evidence>
<name>A0A0G0DY90_9BACT</name>
<dbReference type="GO" id="GO:0003677">
    <property type="term" value="F:DNA binding"/>
    <property type="evidence" value="ECO:0007669"/>
    <property type="project" value="InterPro"/>
</dbReference>
<dbReference type="Proteomes" id="UP000034688">
    <property type="component" value="Unassembled WGS sequence"/>
</dbReference>
<dbReference type="PROSITE" id="PS00729">
    <property type="entry name" value="AP_NUCLEASE_F2_1"/>
    <property type="match status" value="1"/>
</dbReference>
<keyword evidence="3" id="KW-0479">Metal-binding</keyword>
<evidence type="ECO:0000256" key="4">
    <source>
        <dbReference type="ARBA" id="ARBA00022763"/>
    </source>
</evidence>
<dbReference type="PROSITE" id="PS00730">
    <property type="entry name" value="AP_NUCLEASE_F2_2"/>
    <property type="match status" value="1"/>
</dbReference>
<dbReference type="InterPro" id="IPR036237">
    <property type="entry name" value="Xyl_isomerase-like_sf"/>
</dbReference>
<evidence type="ECO:0000256" key="7">
    <source>
        <dbReference type="ARBA" id="ARBA00023204"/>
    </source>
</evidence>
<evidence type="ECO:0000256" key="1">
    <source>
        <dbReference type="ARBA" id="ARBA00001947"/>
    </source>
</evidence>
<protein>
    <submittedName>
        <fullName evidence="9">Putative endonuclease 4</fullName>
    </submittedName>
</protein>
<dbReference type="AlphaFoldDB" id="A0A0G0DY90"/>
<dbReference type="SMART" id="SM00518">
    <property type="entry name" value="AP2Ec"/>
    <property type="match status" value="1"/>
</dbReference>
<keyword evidence="4" id="KW-0227">DNA damage</keyword>
<keyword evidence="5" id="KW-0378">Hydrolase</keyword>
<dbReference type="GO" id="GO:0006284">
    <property type="term" value="P:base-excision repair"/>
    <property type="evidence" value="ECO:0007669"/>
    <property type="project" value="TreeGrafter"/>
</dbReference>
<comment type="cofactor">
    <cofactor evidence="1">
        <name>Zn(2+)</name>
        <dbReference type="ChEBI" id="CHEBI:29105"/>
    </cofactor>
</comment>
<dbReference type="NCBIfam" id="TIGR00587">
    <property type="entry name" value="nfo"/>
    <property type="match status" value="1"/>
</dbReference>
<feature type="domain" description="Xylose isomerase-like TIM barrel" evidence="8">
    <location>
        <begin position="19"/>
        <end position="285"/>
    </location>
</feature>
<keyword evidence="9" id="KW-0255">Endonuclease</keyword>
<evidence type="ECO:0000313" key="9">
    <source>
        <dbReference type="EMBL" id="KKP60092.1"/>
    </source>
</evidence>
<evidence type="ECO:0000313" key="10">
    <source>
        <dbReference type="Proteomes" id="UP000034688"/>
    </source>
</evidence>
<dbReference type="GO" id="GO:0008081">
    <property type="term" value="F:phosphoric diester hydrolase activity"/>
    <property type="evidence" value="ECO:0007669"/>
    <property type="project" value="TreeGrafter"/>
</dbReference>
<gene>
    <name evidence="9" type="ORF">UR54_C0019G0007</name>
</gene>
<keyword evidence="7" id="KW-0234">DNA repair</keyword>
<dbReference type="Pfam" id="PF01261">
    <property type="entry name" value="AP_endonuc_2"/>
    <property type="match status" value="1"/>
</dbReference>
<evidence type="ECO:0000256" key="6">
    <source>
        <dbReference type="ARBA" id="ARBA00022833"/>
    </source>
</evidence>
<dbReference type="Gene3D" id="3.20.20.150">
    <property type="entry name" value="Divalent-metal-dependent TIM barrel enzymes"/>
    <property type="match status" value="1"/>
</dbReference>
<accession>A0A0G0DY90</accession>
<comment type="similarity">
    <text evidence="2">Belongs to the AP endonuclease 2 family.</text>
</comment>
<keyword evidence="6" id="KW-0862">Zinc</keyword>
<evidence type="ECO:0000256" key="2">
    <source>
        <dbReference type="ARBA" id="ARBA00005340"/>
    </source>
</evidence>
<dbReference type="InterPro" id="IPR018246">
    <property type="entry name" value="AP_endonuc_F2_Zn_BS"/>
</dbReference>